<evidence type="ECO:0000313" key="3">
    <source>
        <dbReference type="EMBL" id="EAY24119.1"/>
    </source>
</evidence>
<dbReference type="eggNOG" id="COG4538">
    <property type="taxonomic scope" value="Bacteria"/>
</dbReference>
<evidence type="ECO:0000313" key="4">
    <source>
        <dbReference type="Proteomes" id="UP000004095"/>
    </source>
</evidence>
<dbReference type="EMBL" id="AAWS01000081">
    <property type="protein sequence ID" value="EAY24119.1"/>
    <property type="molecule type" value="Genomic_DNA"/>
</dbReference>
<proteinExistence type="predicted"/>
<reference evidence="3 4" key="1">
    <citation type="submission" date="2007-01" db="EMBL/GenBank/DDBJ databases">
        <authorList>
            <person name="Haygood M."/>
            <person name="Podell S."/>
            <person name="Anderson C."/>
            <person name="Hopkinson B."/>
            <person name="Roe K."/>
            <person name="Barbeau K."/>
            <person name="Gaasterland T."/>
            <person name="Ferriera S."/>
            <person name="Johnson J."/>
            <person name="Kravitz S."/>
            <person name="Beeson K."/>
            <person name="Sutton G."/>
            <person name="Rogers Y.-H."/>
            <person name="Friedman R."/>
            <person name="Frazier M."/>
            <person name="Venter J.C."/>
        </authorList>
    </citation>
    <scope>NUCLEOTIDE SEQUENCE [LARGE SCALE GENOMIC DNA]</scope>
    <source>
        <strain evidence="3 4">ATCC 23134</strain>
    </source>
</reference>
<keyword evidence="3" id="KW-0413">Isomerase</keyword>
<dbReference type="GO" id="GO:0016853">
    <property type="term" value="F:isomerase activity"/>
    <property type="evidence" value="ECO:0007669"/>
    <property type="project" value="UniProtKB-KW"/>
</dbReference>
<organism evidence="3 4">
    <name type="scientific">Microscilla marina ATCC 23134</name>
    <dbReference type="NCBI Taxonomy" id="313606"/>
    <lineage>
        <taxon>Bacteria</taxon>
        <taxon>Pseudomonadati</taxon>
        <taxon>Bacteroidota</taxon>
        <taxon>Cytophagia</taxon>
        <taxon>Cytophagales</taxon>
        <taxon>Microscillaceae</taxon>
        <taxon>Microscilla</taxon>
    </lineage>
</organism>
<sequence>MLNQSFFLLLGLLLLAGCNSTESNNNTPMTTNAAQVVQQQLDAYNKHDIDAFMALFSDDATLLSFPGDQVLAKGKAKVKEVYQKLFESSPKLHSELIHRSVIGNRVIDHERISGRLGNDVVELAVVYEVTKGKISRCMVIK</sequence>
<feature type="domain" description="SnoaL-like" evidence="2">
    <location>
        <begin position="37"/>
        <end position="136"/>
    </location>
</feature>
<dbReference type="InterPro" id="IPR011944">
    <property type="entry name" value="Steroid_delta5-4_isomerase"/>
</dbReference>
<dbReference type="Gene3D" id="3.10.450.50">
    <property type="match status" value="1"/>
</dbReference>
<dbReference type="Pfam" id="PF12680">
    <property type="entry name" value="SnoaL_2"/>
    <property type="match status" value="1"/>
</dbReference>
<evidence type="ECO:0000259" key="2">
    <source>
        <dbReference type="Pfam" id="PF12680"/>
    </source>
</evidence>
<keyword evidence="4" id="KW-1185">Reference proteome</keyword>
<accession>A1ZZR1</accession>
<dbReference type="AlphaFoldDB" id="A1ZZR1"/>
<gene>
    <name evidence="3" type="ORF">M23134_06036</name>
</gene>
<dbReference type="SUPFAM" id="SSF54427">
    <property type="entry name" value="NTF2-like"/>
    <property type="match status" value="1"/>
</dbReference>
<feature type="signal peptide" evidence="1">
    <location>
        <begin position="1"/>
        <end position="23"/>
    </location>
</feature>
<dbReference type="InterPro" id="IPR032710">
    <property type="entry name" value="NTF2-like_dom_sf"/>
</dbReference>
<protein>
    <submittedName>
        <fullName evidence="3">Steroid delta-isomerase domain protein</fullName>
    </submittedName>
</protein>
<dbReference type="InterPro" id="IPR037401">
    <property type="entry name" value="SnoaL-like"/>
</dbReference>
<name>A1ZZR1_MICM2</name>
<keyword evidence="1" id="KW-0732">Signal</keyword>
<feature type="chain" id="PRO_5002642578" evidence="1">
    <location>
        <begin position="24"/>
        <end position="141"/>
    </location>
</feature>
<evidence type="ECO:0000256" key="1">
    <source>
        <dbReference type="SAM" id="SignalP"/>
    </source>
</evidence>
<comment type="caution">
    <text evidence="3">The sequence shown here is derived from an EMBL/GenBank/DDBJ whole genome shotgun (WGS) entry which is preliminary data.</text>
</comment>
<dbReference type="NCBIfam" id="TIGR02246">
    <property type="entry name" value="SgcJ/EcaC family oxidoreductase"/>
    <property type="match status" value="1"/>
</dbReference>
<dbReference type="Proteomes" id="UP000004095">
    <property type="component" value="Unassembled WGS sequence"/>
</dbReference>